<dbReference type="InterPro" id="IPR007110">
    <property type="entry name" value="Ig-like_dom"/>
</dbReference>
<feature type="domain" description="Ig-like" evidence="24">
    <location>
        <begin position="304"/>
        <end position="394"/>
    </location>
</feature>
<evidence type="ECO:0000256" key="19">
    <source>
        <dbReference type="ARBA" id="ARBA00081207"/>
    </source>
</evidence>
<evidence type="ECO:0000256" key="8">
    <source>
        <dbReference type="ARBA" id="ARBA00022824"/>
    </source>
</evidence>
<reference evidence="25" key="2">
    <citation type="submission" date="2025-08" db="UniProtKB">
        <authorList>
            <consortium name="Ensembl"/>
        </authorList>
    </citation>
    <scope>IDENTIFICATION</scope>
</reference>
<keyword evidence="15" id="KW-0393">Immunoglobulin domain</keyword>
<evidence type="ECO:0000256" key="17">
    <source>
        <dbReference type="ARBA" id="ARBA00070349"/>
    </source>
</evidence>
<keyword evidence="11 22" id="KW-1133">Transmembrane helix</keyword>
<dbReference type="InterPro" id="IPR003599">
    <property type="entry name" value="Ig_sub"/>
</dbReference>
<evidence type="ECO:0000256" key="11">
    <source>
        <dbReference type="ARBA" id="ARBA00022989"/>
    </source>
</evidence>
<evidence type="ECO:0000256" key="18">
    <source>
        <dbReference type="ARBA" id="ARBA00078292"/>
    </source>
</evidence>
<dbReference type="SUPFAM" id="SSF48726">
    <property type="entry name" value="Immunoglobulin"/>
    <property type="match status" value="2"/>
</dbReference>
<dbReference type="Pfam" id="PF07686">
    <property type="entry name" value="V-set"/>
    <property type="match status" value="1"/>
</dbReference>
<dbReference type="PANTHER" id="PTHR23411">
    <property type="entry name" value="TAPASIN"/>
    <property type="match status" value="1"/>
</dbReference>
<evidence type="ECO:0000256" key="23">
    <source>
        <dbReference type="SAM" id="SignalP"/>
    </source>
</evidence>
<proteinExistence type="predicted"/>
<dbReference type="CDD" id="cd05771">
    <property type="entry name" value="IgC1_Tapasin_R"/>
    <property type="match status" value="1"/>
</dbReference>
<dbReference type="FunFam" id="2.60.40.10:FF:001475">
    <property type="entry name" value="TAP binding protein-like variant"/>
    <property type="match status" value="1"/>
</dbReference>
<evidence type="ECO:0000256" key="7">
    <source>
        <dbReference type="ARBA" id="ARBA00022737"/>
    </source>
</evidence>
<gene>
    <name evidence="25" type="primary">TAPBPL</name>
</gene>
<evidence type="ECO:0000256" key="6">
    <source>
        <dbReference type="ARBA" id="ARBA00022729"/>
    </source>
</evidence>
<dbReference type="RefSeq" id="XP_027691736.1">
    <property type="nucleotide sequence ID" value="XM_027835935.1"/>
</dbReference>
<keyword evidence="10" id="KW-0391">Immunity</keyword>
<evidence type="ECO:0000259" key="24">
    <source>
        <dbReference type="PROSITE" id="PS50835"/>
    </source>
</evidence>
<dbReference type="SMART" id="SM00406">
    <property type="entry name" value="IGv"/>
    <property type="match status" value="1"/>
</dbReference>
<evidence type="ECO:0000256" key="14">
    <source>
        <dbReference type="ARBA" id="ARBA00023157"/>
    </source>
</evidence>
<feature type="chain" id="PRO_5021374123" description="Tapasin-related protein" evidence="23">
    <location>
        <begin position="21"/>
        <end position="429"/>
    </location>
</feature>
<evidence type="ECO:0000256" key="10">
    <source>
        <dbReference type="ARBA" id="ARBA00022859"/>
    </source>
</evidence>
<dbReference type="InterPro" id="IPR003006">
    <property type="entry name" value="Ig/MHC_CS"/>
</dbReference>
<reference evidence="25" key="3">
    <citation type="submission" date="2025-09" db="UniProtKB">
        <authorList>
            <consortium name="Ensembl"/>
        </authorList>
    </citation>
    <scope>IDENTIFICATION</scope>
</reference>
<comment type="subunit">
    <text evidence="21">Interacts with peptide-free HLA-A*02-B2M complexes or those loaded with low affinity peptides, likely facilitating peptide exchange onto higher affinity peptides. Interacts with MR1 in a ligand-independent way; this interaction may stabilize MR1 pool and facilitate ligand loading and dissociation.</text>
</comment>
<dbReference type="PROSITE" id="PS50835">
    <property type="entry name" value="IG_LIKE"/>
    <property type="match status" value="2"/>
</dbReference>
<evidence type="ECO:0000256" key="20">
    <source>
        <dbReference type="ARBA" id="ARBA00082706"/>
    </source>
</evidence>
<evidence type="ECO:0000256" key="16">
    <source>
        <dbReference type="ARBA" id="ARBA00060390"/>
    </source>
</evidence>
<dbReference type="GeneTree" id="ENSGT00940000160453"/>
<keyword evidence="26" id="KW-1185">Reference proteome</keyword>
<evidence type="ECO:0000256" key="4">
    <source>
        <dbReference type="ARBA" id="ARBA00022475"/>
    </source>
</evidence>
<evidence type="ECO:0000256" key="9">
    <source>
        <dbReference type="ARBA" id="ARBA00022848"/>
    </source>
</evidence>
<evidence type="ECO:0000313" key="25">
    <source>
        <dbReference type="Ensembl" id="ENSVURP00010023849.1"/>
    </source>
</evidence>
<dbReference type="GO" id="GO:0002590">
    <property type="term" value="P:negative regulation of antigen processing and presentation of peptide antigen via MHC class I"/>
    <property type="evidence" value="ECO:0007669"/>
    <property type="project" value="Ensembl"/>
</dbReference>
<dbReference type="STRING" id="29139.ENSVURP00010023849"/>
<accession>A0A4X2LFY1</accession>
<dbReference type="GO" id="GO:0000139">
    <property type="term" value="C:Golgi membrane"/>
    <property type="evidence" value="ECO:0007669"/>
    <property type="project" value="UniProtKB-SubCell"/>
</dbReference>
<keyword evidence="6 23" id="KW-0732">Signal</keyword>
<feature type="domain" description="Ig-like" evidence="24">
    <location>
        <begin position="181"/>
        <end position="299"/>
    </location>
</feature>
<dbReference type="Gene3D" id="2.60.40.10">
    <property type="entry name" value="Immunoglobulins"/>
    <property type="match status" value="2"/>
</dbReference>
<keyword evidence="9" id="KW-0492">Microsome</keyword>
<evidence type="ECO:0000256" key="2">
    <source>
        <dbReference type="ARBA" id="ARBA00004251"/>
    </source>
</evidence>
<evidence type="ECO:0000256" key="21">
    <source>
        <dbReference type="ARBA" id="ARBA00093566"/>
    </source>
</evidence>
<evidence type="ECO:0000256" key="1">
    <source>
        <dbReference type="ARBA" id="ARBA00004115"/>
    </source>
</evidence>
<keyword evidence="14" id="KW-1015">Disulfide bond</keyword>
<dbReference type="GO" id="GO:0005886">
    <property type="term" value="C:plasma membrane"/>
    <property type="evidence" value="ECO:0007669"/>
    <property type="project" value="UniProtKB-SubCell"/>
</dbReference>
<dbReference type="AlphaFoldDB" id="A0A4X2LFY1"/>
<organism evidence="25 26">
    <name type="scientific">Vombatus ursinus</name>
    <name type="common">Common wombat</name>
    <dbReference type="NCBI Taxonomy" id="29139"/>
    <lineage>
        <taxon>Eukaryota</taxon>
        <taxon>Metazoa</taxon>
        <taxon>Chordata</taxon>
        <taxon>Craniata</taxon>
        <taxon>Vertebrata</taxon>
        <taxon>Euteleostomi</taxon>
        <taxon>Mammalia</taxon>
        <taxon>Metatheria</taxon>
        <taxon>Diprotodontia</taxon>
        <taxon>Vombatidae</taxon>
        <taxon>Vombatus</taxon>
    </lineage>
</organism>
<dbReference type="GO" id="GO:0023024">
    <property type="term" value="F:MHC class I protein complex binding"/>
    <property type="evidence" value="ECO:0007669"/>
    <property type="project" value="Ensembl"/>
</dbReference>
<dbReference type="InterPro" id="IPR003597">
    <property type="entry name" value="Ig_C1-set"/>
</dbReference>
<protein>
    <recommendedName>
        <fullName evidence="17">Tapasin-related protein</fullName>
    </recommendedName>
    <alternativeName>
        <fullName evidence="18">TAP-binding protein-like</fullName>
    </alternativeName>
    <alternativeName>
        <fullName evidence="19">TAP-binding protein-related protein</fullName>
    </alternativeName>
    <alternativeName>
        <fullName evidence="20">Tapasin-like</fullName>
    </alternativeName>
</protein>
<dbReference type="InterPro" id="IPR050380">
    <property type="entry name" value="Immune_Resp_Modulators"/>
</dbReference>
<reference evidence="26" key="1">
    <citation type="submission" date="2018-12" db="EMBL/GenBank/DDBJ databases">
        <authorList>
            <person name="Yazar S."/>
        </authorList>
    </citation>
    <scope>NUCLEOTIDE SEQUENCE [LARGE SCALE GENOMIC DNA]</scope>
</reference>
<dbReference type="OMA" id="YPLDAQM"/>
<dbReference type="CDD" id="cd00099">
    <property type="entry name" value="IgV"/>
    <property type="match status" value="1"/>
</dbReference>
<sequence length="429" mass="45956">MGASGLRALLLFCWAGASWAELDESGGLRRGVDLILDCILVKEDEHGWGISASQLNEAQATLVLKQVPVLDDGTLDSFTDFPGVPAAKGDTPIALEASVDQVQLPHAEVLLHATCQGKVVTCELTLLKQAGQEATSPDVAYFISTIQVSEGAFSVSMVMKTLGGTEKGAPLHPKLNLPLTPRGTVLASVELQVMTQKPAVQSSLGVSASLQCGFSMAPGSGPFHLEWRRQHQGQGQRVYYWAEGQGQALREGARLESRELLEAGNASLTLPGLILRDEGTYVCQISTPQHQAQQIIHLSILETPKVRLNLVKEALPPTLFCTIAGYYPLDVAVTWSREEPGGAPAPTSGAYFSSHRQSSAGTYSLSSSLRAEPGPEGATYRCHVSHVSLTEPIILEIWVAPPEKGASVGFFIATGLFFLTLLFLSLRRC</sequence>
<evidence type="ECO:0000256" key="13">
    <source>
        <dbReference type="ARBA" id="ARBA00023136"/>
    </source>
</evidence>
<evidence type="ECO:0000313" key="26">
    <source>
        <dbReference type="Proteomes" id="UP000314987"/>
    </source>
</evidence>
<evidence type="ECO:0000256" key="3">
    <source>
        <dbReference type="ARBA" id="ARBA00004614"/>
    </source>
</evidence>
<dbReference type="OrthoDB" id="8929156at2759"/>
<dbReference type="PROSITE" id="PS00290">
    <property type="entry name" value="IG_MHC"/>
    <property type="match status" value="1"/>
</dbReference>
<dbReference type="GO" id="GO:0005789">
    <property type="term" value="C:endoplasmic reticulum membrane"/>
    <property type="evidence" value="ECO:0007669"/>
    <property type="project" value="UniProtKB-SubCell"/>
</dbReference>
<keyword evidence="8" id="KW-0256">Endoplasmic reticulum</keyword>
<dbReference type="SMART" id="SM00407">
    <property type="entry name" value="IGc1"/>
    <property type="match status" value="1"/>
</dbReference>
<evidence type="ECO:0000256" key="22">
    <source>
        <dbReference type="SAM" id="Phobius"/>
    </source>
</evidence>
<comment type="subcellular location">
    <subcellularLocation>
        <location evidence="2">Cell membrane</location>
        <topology evidence="2">Single-pass type I membrane protein</topology>
    </subcellularLocation>
    <subcellularLocation>
        <location evidence="1">Endoplasmic reticulum membrane</location>
        <topology evidence="1">Single-pass type I membrane protein</topology>
    </subcellularLocation>
    <subcellularLocation>
        <location evidence="3">Golgi apparatus membrane</location>
        <topology evidence="3">Single-pass type I membrane protein</topology>
    </subcellularLocation>
    <subcellularLocation>
        <location evidence="16">Microsome membrane</location>
        <topology evidence="16">Single-pass type I membrane protein</topology>
    </subcellularLocation>
</comment>
<dbReference type="GO" id="GO:0002502">
    <property type="term" value="P:peptide antigen assembly with MHC class I protein complex"/>
    <property type="evidence" value="ECO:0007669"/>
    <property type="project" value="Ensembl"/>
</dbReference>
<dbReference type="InterPro" id="IPR013106">
    <property type="entry name" value="Ig_V-set"/>
</dbReference>
<keyword evidence="4" id="KW-1003">Cell membrane</keyword>
<dbReference type="SMART" id="SM00409">
    <property type="entry name" value="IG"/>
    <property type="match status" value="1"/>
</dbReference>
<dbReference type="CTD" id="55080"/>
<dbReference type="Proteomes" id="UP000314987">
    <property type="component" value="Unassembled WGS sequence"/>
</dbReference>
<keyword evidence="7" id="KW-0677">Repeat</keyword>
<feature type="transmembrane region" description="Helical" evidence="22">
    <location>
        <begin position="408"/>
        <end position="426"/>
    </location>
</feature>
<keyword evidence="13 22" id="KW-0472">Membrane</keyword>
<evidence type="ECO:0000256" key="15">
    <source>
        <dbReference type="ARBA" id="ARBA00023319"/>
    </source>
</evidence>
<dbReference type="Ensembl" id="ENSVURT00010027141.1">
    <property type="protein sequence ID" value="ENSVURP00010023849.1"/>
    <property type="gene ID" value="ENSVURG00010018282.1"/>
</dbReference>
<feature type="signal peptide" evidence="23">
    <location>
        <begin position="1"/>
        <end position="20"/>
    </location>
</feature>
<dbReference type="InterPro" id="IPR036179">
    <property type="entry name" value="Ig-like_dom_sf"/>
</dbReference>
<evidence type="ECO:0000256" key="5">
    <source>
        <dbReference type="ARBA" id="ARBA00022692"/>
    </source>
</evidence>
<dbReference type="Pfam" id="PF07654">
    <property type="entry name" value="C1-set"/>
    <property type="match status" value="1"/>
</dbReference>
<name>A0A4X2LFY1_VOMUR</name>
<dbReference type="InterPro" id="IPR013783">
    <property type="entry name" value="Ig-like_fold"/>
</dbReference>
<dbReference type="GeneID" id="114023335"/>
<keyword evidence="12" id="KW-0333">Golgi apparatus</keyword>
<evidence type="ECO:0000256" key="12">
    <source>
        <dbReference type="ARBA" id="ARBA00023034"/>
    </source>
</evidence>
<keyword evidence="5 22" id="KW-0812">Transmembrane</keyword>